<dbReference type="InterPro" id="IPR036188">
    <property type="entry name" value="FAD/NAD-bd_sf"/>
</dbReference>
<evidence type="ECO:0000313" key="4">
    <source>
        <dbReference type="Proteomes" id="UP000244013"/>
    </source>
</evidence>
<organism evidence="3 4">
    <name type="scientific">Sphingomonas faeni</name>
    <dbReference type="NCBI Taxonomy" id="185950"/>
    <lineage>
        <taxon>Bacteria</taxon>
        <taxon>Pseudomonadati</taxon>
        <taxon>Pseudomonadota</taxon>
        <taxon>Alphaproteobacteria</taxon>
        <taxon>Sphingomonadales</taxon>
        <taxon>Sphingomonadaceae</taxon>
        <taxon>Sphingomonas</taxon>
    </lineage>
</organism>
<dbReference type="EMBL" id="QAYE01000003">
    <property type="protein sequence ID" value="PTW47333.1"/>
    <property type="molecule type" value="Genomic_DNA"/>
</dbReference>
<evidence type="ECO:0000313" key="3">
    <source>
        <dbReference type="EMBL" id="PTW47333.1"/>
    </source>
</evidence>
<proteinExistence type="predicted"/>
<dbReference type="Proteomes" id="UP000244013">
    <property type="component" value="Unassembled WGS sequence"/>
</dbReference>
<evidence type="ECO:0000256" key="2">
    <source>
        <dbReference type="PIRSR" id="PIRSR011396-2"/>
    </source>
</evidence>
<dbReference type="OrthoDB" id="462203at2"/>
<dbReference type="Gene3D" id="3.50.50.60">
    <property type="entry name" value="FAD/NAD(P)-binding domain"/>
    <property type="match status" value="1"/>
</dbReference>
<feature type="binding site" evidence="2">
    <location>
        <begin position="17"/>
        <end position="20"/>
    </location>
    <ligand>
        <name>FAD</name>
        <dbReference type="ChEBI" id="CHEBI:57692"/>
    </ligand>
</feature>
<evidence type="ECO:0000256" key="1">
    <source>
        <dbReference type="PIRSR" id="PIRSR011396-1"/>
    </source>
</evidence>
<feature type="binding site" evidence="2">
    <location>
        <position position="82"/>
    </location>
    <ligand>
        <name>7-chloro-L-tryptophan</name>
        <dbReference type="ChEBI" id="CHEBI:58713"/>
    </ligand>
</feature>
<dbReference type="PANTHER" id="PTHR43747:SF4">
    <property type="entry name" value="FLAVIN-DEPENDENT TRYPTOPHAN HALOGENASE"/>
    <property type="match status" value="1"/>
</dbReference>
<dbReference type="SUPFAM" id="SSF51905">
    <property type="entry name" value="FAD/NAD(P)-binding domain"/>
    <property type="match status" value="1"/>
</dbReference>
<dbReference type="Pfam" id="PF04820">
    <property type="entry name" value="Trp_halogenase"/>
    <property type="match status" value="1"/>
</dbReference>
<keyword evidence="2" id="KW-0285">Flavoprotein</keyword>
<dbReference type="RefSeq" id="WP_107953533.1">
    <property type="nucleotide sequence ID" value="NZ_QAYE01000003.1"/>
</dbReference>
<gene>
    <name evidence="3" type="ORF">C8J25_10348</name>
</gene>
<feature type="active site" evidence="1">
    <location>
        <position position="82"/>
    </location>
</feature>
<keyword evidence="2" id="KW-0547">Nucleotide-binding</keyword>
<protein>
    <submittedName>
        <fullName evidence="3">Tryptophan halogenase</fullName>
    </submittedName>
</protein>
<dbReference type="GO" id="GO:0000166">
    <property type="term" value="F:nucleotide binding"/>
    <property type="evidence" value="ECO:0007669"/>
    <property type="project" value="UniProtKB-KW"/>
</dbReference>
<feature type="binding site" evidence="2">
    <location>
        <position position="356"/>
    </location>
    <ligand>
        <name>FAD</name>
        <dbReference type="ChEBI" id="CHEBI:57692"/>
    </ligand>
</feature>
<dbReference type="InterPro" id="IPR033856">
    <property type="entry name" value="Trp_halogen"/>
</dbReference>
<feature type="binding site" evidence="2">
    <location>
        <position position="195"/>
    </location>
    <ligand>
        <name>FAD</name>
        <dbReference type="ChEBI" id="CHEBI:57692"/>
    </ligand>
</feature>
<feature type="binding site" evidence="2">
    <location>
        <position position="343"/>
    </location>
    <ligand>
        <name>FAD</name>
        <dbReference type="ChEBI" id="CHEBI:57692"/>
    </ligand>
</feature>
<dbReference type="GO" id="GO:0004497">
    <property type="term" value="F:monooxygenase activity"/>
    <property type="evidence" value="ECO:0007669"/>
    <property type="project" value="InterPro"/>
</dbReference>
<reference evidence="3 4" key="1">
    <citation type="submission" date="2018-04" db="EMBL/GenBank/DDBJ databases">
        <title>Genomic Encyclopedia of Type Strains, Phase III (KMG-III): the genomes of soil and plant-associated and newly described type strains.</title>
        <authorList>
            <person name="Whitman W."/>
        </authorList>
    </citation>
    <scope>NUCLEOTIDE SEQUENCE [LARGE SCALE GENOMIC DNA]</scope>
    <source>
        <strain evidence="3 4">MA-olki</strain>
    </source>
</reference>
<accession>A0A2T5U736</accession>
<dbReference type="AlphaFoldDB" id="A0A2T5U736"/>
<dbReference type="PANTHER" id="PTHR43747">
    <property type="entry name" value="FAD-BINDING PROTEIN"/>
    <property type="match status" value="1"/>
</dbReference>
<dbReference type="GeneID" id="91005415"/>
<dbReference type="PIRSF" id="PIRSF011396">
    <property type="entry name" value="Trp_halogenase"/>
    <property type="match status" value="1"/>
</dbReference>
<feature type="binding site" evidence="2">
    <location>
        <position position="352"/>
    </location>
    <ligand>
        <name>L-tryptophan</name>
        <dbReference type="ChEBI" id="CHEBI:57912"/>
    </ligand>
</feature>
<dbReference type="InterPro" id="IPR050816">
    <property type="entry name" value="Flavin-dep_Halogenase_NPB"/>
</dbReference>
<name>A0A2T5U736_9SPHN</name>
<dbReference type="InterPro" id="IPR006905">
    <property type="entry name" value="Flavin_halogenase"/>
</dbReference>
<comment type="caution">
    <text evidence="3">The sequence shown here is derived from an EMBL/GenBank/DDBJ whole genome shotgun (WGS) entry which is preliminary data.</text>
</comment>
<sequence length="514" mass="56156">MTSDGAGRITKVVIVGGGTAGWMTAAALSRLVPSGVSVTLVESEEIGTVGVGEATIPSLLDYNRMLGIDEDAFVRATGATFKLGIEFRDWARLGDAYLHPFGTHGRDIGGVSFHQLWLRQAALDTATDGAGAGPIGDYCLSSVAARRGRFTRPSANPQSVLSTLSYAFHFDAGLYARFLRDLAEADGVVRVEGRVVDVERNAGTGFVEAVRLAGDRRIEGELFIDCSGFRSLLLGGALDVPFTSWREWLPCDRAWAVPSARRGALIPYTRATADVAGWRWRIPLQHRVGNGYVYSSAHVDDDAAKQALLAGLDGEAMGEPRQLRFEAGRRDRLWDRNCVAIGLSGGFLEPLESTSIHLIQSGITRLMSLFPDLGFSAVEIDEYNRVMLREYEQVRDFIILHYHATERSDSAFWEHCRTMALPASLEAKLALWSDKARVFREQGELFTPDSWIAVLLGQGIRPVSFDPLASALPADESARFLAHVRDMIDKTAAAMPTHEAFIAQNCAARTHQAA</sequence>
<keyword evidence="2" id="KW-0274">FAD</keyword>